<dbReference type="EMBL" id="OV170223">
    <property type="protein sequence ID" value="CAH0722086.1"/>
    <property type="molecule type" value="Genomic_DNA"/>
</dbReference>
<evidence type="ECO:0000313" key="4">
    <source>
        <dbReference type="Proteomes" id="UP000838878"/>
    </source>
</evidence>
<dbReference type="OrthoDB" id="7453349at2759"/>
<reference evidence="3" key="1">
    <citation type="submission" date="2021-12" db="EMBL/GenBank/DDBJ databases">
        <authorList>
            <person name="Martin H S."/>
        </authorList>
    </citation>
    <scope>NUCLEOTIDE SEQUENCE</scope>
</reference>
<evidence type="ECO:0000313" key="3">
    <source>
        <dbReference type="EMBL" id="CAH0722086.1"/>
    </source>
</evidence>
<keyword evidence="4" id="KW-1185">Reference proteome</keyword>
<sequence>MLFKENLSDFSQGNKSVLNMFTRRTSSDESEISESLVNMKSAFRVSVCLQRYFKDVRSRCYLLVTRNRPVRWLEKRIQKVFTLPGNFCLITNGHMLPSSEPLALLNPDDFIEVIPLPEVNESAHNRDSEKNKYNVDPHSKSYSQYKTDLSGKWNTCSENFTSDNKLQNIEANGEHTLKAISEDHIDSVETSKAIAGKNTTVNVTGAESLNNIEEADDSTQSLWNLKRKALAILDSKISTDKDERETEEGSCDPPRRTRRRVRHRRRRAAEPEQDSTEHMEYESFSLQEQQVLPINTPISVPGLVESLSAVDAKPRLQEPILPKVSGSSKEPERDAVVSQLLLQEVTRNETTHSRKPRVVHSLNE</sequence>
<feature type="compositionally biased region" description="Basic residues" evidence="1">
    <location>
        <begin position="256"/>
        <end position="267"/>
    </location>
</feature>
<gene>
    <name evidence="3" type="ORF">BINO364_LOCUS8102</name>
</gene>
<organism evidence="3 4">
    <name type="scientific">Brenthis ino</name>
    <name type="common">lesser marbled fritillary</name>
    <dbReference type="NCBI Taxonomy" id="405034"/>
    <lineage>
        <taxon>Eukaryota</taxon>
        <taxon>Metazoa</taxon>
        <taxon>Ecdysozoa</taxon>
        <taxon>Arthropoda</taxon>
        <taxon>Hexapoda</taxon>
        <taxon>Insecta</taxon>
        <taxon>Pterygota</taxon>
        <taxon>Neoptera</taxon>
        <taxon>Endopterygota</taxon>
        <taxon>Lepidoptera</taxon>
        <taxon>Glossata</taxon>
        <taxon>Ditrysia</taxon>
        <taxon>Papilionoidea</taxon>
        <taxon>Nymphalidae</taxon>
        <taxon>Heliconiinae</taxon>
        <taxon>Argynnini</taxon>
        <taxon>Brenthis</taxon>
    </lineage>
</organism>
<protein>
    <recommendedName>
        <fullName evidence="2">Coilin N-terminal domain-containing protein</fullName>
    </recommendedName>
</protein>
<feature type="domain" description="Coilin N-terminal" evidence="2">
    <location>
        <begin position="49"/>
        <end position="148"/>
    </location>
</feature>
<dbReference type="AlphaFoldDB" id="A0A8J9YDA2"/>
<dbReference type="Proteomes" id="UP000838878">
    <property type="component" value="Chromosome 3"/>
</dbReference>
<feature type="region of interest" description="Disordered" evidence="1">
    <location>
        <begin position="315"/>
        <end position="335"/>
    </location>
</feature>
<name>A0A8J9YDA2_9NEOP</name>
<proteinExistence type="predicted"/>
<dbReference type="InterPro" id="IPR031722">
    <property type="entry name" value="Coilin_N"/>
</dbReference>
<feature type="region of interest" description="Disordered" evidence="1">
    <location>
        <begin position="239"/>
        <end position="282"/>
    </location>
</feature>
<feature type="non-terminal residue" evidence="3">
    <location>
        <position position="364"/>
    </location>
</feature>
<evidence type="ECO:0000256" key="1">
    <source>
        <dbReference type="SAM" id="MobiDB-lite"/>
    </source>
</evidence>
<accession>A0A8J9YDA2</accession>
<dbReference type="Pfam" id="PF15862">
    <property type="entry name" value="Coilin_N"/>
    <property type="match status" value="1"/>
</dbReference>
<evidence type="ECO:0000259" key="2">
    <source>
        <dbReference type="Pfam" id="PF15862"/>
    </source>
</evidence>